<evidence type="ECO:0000313" key="5">
    <source>
        <dbReference type="EMBL" id="AYV54513.1"/>
    </source>
</evidence>
<reference evidence="6 7" key="1">
    <citation type="submission" date="2017-07" db="EMBL/GenBank/DDBJ databases">
        <title>Leptospira spp. isolated from tropical soils.</title>
        <authorList>
            <person name="Thibeaux R."/>
            <person name="Iraola G."/>
            <person name="Ferres I."/>
            <person name="Bierque E."/>
            <person name="Girault D."/>
            <person name="Soupe-Gilbert M.-E."/>
            <person name="Picardeau M."/>
            <person name="Goarant C."/>
        </authorList>
    </citation>
    <scope>NUCLEOTIDE SEQUENCE [LARGE SCALE GENOMIC DNA]</scope>
    <source>
        <strain evidence="6 7">JW2-C-B1</strain>
    </source>
</reference>
<evidence type="ECO:0000313" key="6">
    <source>
        <dbReference type="EMBL" id="PJZ30573.1"/>
    </source>
</evidence>
<comment type="similarity">
    <text evidence="3">Belongs to the adenylyl cyclase class-4/guanylyl cyclase family.</text>
</comment>
<dbReference type="InterPro" id="IPR029787">
    <property type="entry name" value="Nucleotide_cyclase"/>
</dbReference>
<dbReference type="PANTHER" id="PTHR45655">
    <property type="entry name" value="GUANYLATE CYCLASE SOLUBLE SUBUNIT BETA-2"/>
    <property type="match status" value="1"/>
</dbReference>
<keyword evidence="7" id="KW-1185">Reference proteome</keyword>
<dbReference type="GO" id="GO:0035556">
    <property type="term" value="P:intracellular signal transduction"/>
    <property type="evidence" value="ECO:0007669"/>
    <property type="project" value="InterPro"/>
</dbReference>
<gene>
    <name evidence="6" type="ORF">CH378_06790</name>
    <name evidence="5" type="ORF">EFP84_02645</name>
</gene>
<evidence type="ECO:0000259" key="4">
    <source>
        <dbReference type="PROSITE" id="PS50125"/>
    </source>
</evidence>
<dbReference type="AlphaFoldDB" id="A0A2M9XT75"/>
<dbReference type="CDD" id="cd07302">
    <property type="entry name" value="CHD"/>
    <property type="match status" value="1"/>
</dbReference>
<organism evidence="5 8">
    <name type="scientific">Leptospira kmetyi</name>
    <dbReference type="NCBI Taxonomy" id="408139"/>
    <lineage>
        <taxon>Bacteria</taxon>
        <taxon>Pseudomonadati</taxon>
        <taxon>Spirochaetota</taxon>
        <taxon>Spirochaetia</taxon>
        <taxon>Leptospirales</taxon>
        <taxon>Leptospiraceae</taxon>
        <taxon>Leptospira</taxon>
    </lineage>
</organism>
<dbReference type="Gene3D" id="3.30.70.1230">
    <property type="entry name" value="Nucleotide cyclase"/>
    <property type="match status" value="1"/>
</dbReference>
<evidence type="ECO:0000313" key="7">
    <source>
        <dbReference type="Proteomes" id="UP000231919"/>
    </source>
</evidence>
<dbReference type="InterPro" id="IPR018297">
    <property type="entry name" value="A/G_cyclase_CS"/>
</dbReference>
<evidence type="ECO:0000256" key="2">
    <source>
        <dbReference type="ARBA" id="ARBA00023239"/>
    </source>
</evidence>
<proteinExistence type="inferred from homology"/>
<protein>
    <submittedName>
        <fullName evidence="5">Adenylate/guanylate cyclase domain-containing protein</fullName>
    </submittedName>
</protein>
<keyword evidence="1" id="KW-0547">Nucleotide-binding</keyword>
<dbReference type="EMBL" id="CP033614">
    <property type="protein sequence ID" value="AYV54513.1"/>
    <property type="molecule type" value="Genomic_DNA"/>
</dbReference>
<dbReference type="GO" id="GO:0004016">
    <property type="term" value="F:adenylate cyclase activity"/>
    <property type="evidence" value="ECO:0007669"/>
    <property type="project" value="UniProtKB-ARBA"/>
</dbReference>
<dbReference type="RefSeq" id="WP_100736729.1">
    <property type="nucleotide sequence ID" value="NZ_CP033614.1"/>
</dbReference>
<dbReference type="SMART" id="SM00044">
    <property type="entry name" value="CYCc"/>
    <property type="match status" value="1"/>
</dbReference>
<evidence type="ECO:0000256" key="3">
    <source>
        <dbReference type="RuleBase" id="RU000405"/>
    </source>
</evidence>
<dbReference type="PROSITE" id="PS50125">
    <property type="entry name" value="GUANYLATE_CYCLASE_2"/>
    <property type="match status" value="1"/>
</dbReference>
<dbReference type="KEGG" id="lkm:EFP84_02645"/>
<dbReference type="Proteomes" id="UP000231919">
    <property type="component" value="Unassembled WGS sequence"/>
</dbReference>
<dbReference type="PANTHER" id="PTHR45655:SF13">
    <property type="entry name" value="SOLUBLE GUANYLATE CYCLASE GCY-32-RELATED"/>
    <property type="match status" value="1"/>
</dbReference>
<feature type="domain" description="Guanylate cyclase" evidence="4">
    <location>
        <begin position="96"/>
        <end position="227"/>
    </location>
</feature>
<evidence type="ECO:0000256" key="1">
    <source>
        <dbReference type="ARBA" id="ARBA00022741"/>
    </source>
</evidence>
<name>A0A2M9XT75_9LEPT</name>
<reference evidence="5 8" key="2">
    <citation type="submission" date="2018-11" db="EMBL/GenBank/DDBJ databases">
        <title>Complete genome sequence of Leptospira kmetyi isolate LS 001/16 from soil sample associated with a leptospirosis patient in Kelantan.</title>
        <authorList>
            <person name="Muhammad Yusoff F."/>
            <person name="Muhammad Yusoff S."/>
            <person name="Ahmad M.N."/>
            <person name="Yusof N.Y."/>
            <person name="Aziah I."/>
        </authorList>
    </citation>
    <scope>NUCLEOTIDE SEQUENCE [LARGE SCALE GENOMIC DNA]</scope>
    <source>
        <strain evidence="5 8">LS 001/16</strain>
    </source>
</reference>
<sequence length="328" mass="37621">MNELAEFAKSIAIGSPEDIIRREEDYYRALSRIVRYRNKEALTREMMNHLVNSDRNRILEEKKKADVLLQNILPEYMIDELKLKGKVRPIQHENAVVILTDFVGFSDISRYMSPNELLKELSIYFDEFERICTKHRIEKVKTIGDAFLAVGGLGGYKRTAKLDSILASLEMMEYTERKKKEKIKEGDDAWGLRIAIHSGTLIAGVVGHTKIAFDIWGHTVNLASRIENIGEPGKITVSKSVYNDVRDYFECAYIGMKELKGVGSHDLYTIDSIKKNLGNRESSQIPGENFRKLYKALEQGKHIMFSDGKYHISNPEKSEKQRALLTRE</sequence>
<keyword evidence="2 3" id="KW-0456">Lyase</keyword>
<dbReference type="Proteomes" id="UP000276407">
    <property type="component" value="Chromosome 1"/>
</dbReference>
<evidence type="ECO:0000313" key="8">
    <source>
        <dbReference type="Proteomes" id="UP000276407"/>
    </source>
</evidence>
<dbReference type="GO" id="GO:0009190">
    <property type="term" value="P:cyclic nucleotide biosynthetic process"/>
    <property type="evidence" value="ECO:0007669"/>
    <property type="project" value="InterPro"/>
</dbReference>
<dbReference type="InterPro" id="IPR001054">
    <property type="entry name" value="A/G_cyclase"/>
</dbReference>
<dbReference type="EMBL" id="NPDP01000009">
    <property type="protein sequence ID" value="PJZ30573.1"/>
    <property type="molecule type" value="Genomic_DNA"/>
</dbReference>
<accession>A0A2M9XT75</accession>
<dbReference type="GO" id="GO:0000166">
    <property type="term" value="F:nucleotide binding"/>
    <property type="evidence" value="ECO:0007669"/>
    <property type="project" value="UniProtKB-KW"/>
</dbReference>
<dbReference type="OrthoDB" id="9807521at2"/>
<dbReference type="PROSITE" id="PS00452">
    <property type="entry name" value="GUANYLATE_CYCLASE_1"/>
    <property type="match status" value="1"/>
</dbReference>
<dbReference type="SUPFAM" id="SSF55073">
    <property type="entry name" value="Nucleotide cyclase"/>
    <property type="match status" value="1"/>
</dbReference>
<dbReference type="Pfam" id="PF00211">
    <property type="entry name" value="Guanylate_cyc"/>
    <property type="match status" value="1"/>
</dbReference>